<evidence type="ECO:0000313" key="1">
    <source>
        <dbReference type="EMBL" id="GJH27841.1"/>
    </source>
</evidence>
<dbReference type="AlphaFoldDB" id="A0AA37MRB6"/>
<evidence type="ECO:0000313" key="2">
    <source>
        <dbReference type="Proteomes" id="UP001055111"/>
    </source>
</evidence>
<evidence type="ECO:0008006" key="3">
    <source>
        <dbReference type="Google" id="ProtNLM"/>
    </source>
</evidence>
<dbReference type="RefSeq" id="WP_238214519.1">
    <property type="nucleotide sequence ID" value="NZ_BPUS01000012.1"/>
</dbReference>
<comment type="caution">
    <text evidence="1">The sequence shown here is derived from an EMBL/GenBank/DDBJ whole genome shotgun (WGS) entry which is preliminary data.</text>
</comment>
<name>A0AA37MRB6_9BURK</name>
<dbReference type="Proteomes" id="UP001055111">
    <property type="component" value="Unassembled WGS sequence"/>
</dbReference>
<sequence length="359" mass="41188">MEWSPMRIMAPGKCDIRRTDALVVYHFFEKDQSYIHVLAHFLLFGYSEECDYLVVIAGQHTIDLPERKNIRYLFTENINNDFGGYCAAINALGNDALNYEFVYFVNSSVRGPFLPPYESRDWKSIFNTKLTDDIGLVGSTINILSPASPYSSYYKANFGGCEPFSHVQTMAYVLPRRSLGYLRDVGFYANNATLTKEQVIVRYELLLSQLILKRNWNIAAILPEYNRIDYRKAHSGFNSAGARESQGDPSCKFSYLGRSAHPFEVIFVKTNRHIFNEAYLDRLAYSALCERVLPDWTDCVFVTQYIESLLVVDRSSDLVAFGHPSMSKQEILHWTEALLQQDPTARVQVDEILNRHTLT</sequence>
<dbReference type="EMBL" id="BPUS01000012">
    <property type="protein sequence ID" value="GJH27841.1"/>
    <property type="molecule type" value="Genomic_DNA"/>
</dbReference>
<proteinExistence type="predicted"/>
<protein>
    <recommendedName>
        <fullName evidence="3">Rhamnan synthesis protein F</fullName>
    </recommendedName>
</protein>
<reference evidence="1" key="1">
    <citation type="submission" date="2022-09" db="EMBL/GenBank/DDBJ databases">
        <title>Isolation and characterization of 3-chlorobenzoate degrading bacteria from soils in Shizuoka.</title>
        <authorList>
            <person name="Ifat A."/>
            <person name="Ogawa N."/>
            <person name="Kimbara K."/>
            <person name="Moriuchi R."/>
            <person name="Dohra H."/>
            <person name="Shintani M."/>
        </authorList>
    </citation>
    <scope>NUCLEOTIDE SEQUENCE</scope>
    <source>
        <strain evidence="1">19CS4-2</strain>
    </source>
</reference>
<organism evidence="1 2">
    <name type="scientific">Caballeronia novacaledonica</name>
    <dbReference type="NCBI Taxonomy" id="1544861"/>
    <lineage>
        <taxon>Bacteria</taxon>
        <taxon>Pseudomonadati</taxon>
        <taxon>Pseudomonadota</taxon>
        <taxon>Betaproteobacteria</taxon>
        <taxon>Burkholderiales</taxon>
        <taxon>Burkholderiaceae</taxon>
        <taxon>Caballeronia</taxon>
    </lineage>
</organism>
<gene>
    <name evidence="1" type="ORF">CBA19CS42_25015</name>
</gene>
<accession>A0AA37MRB6</accession>